<evidence type="ECO:0000256" key="3">
    <source>
        <dbReference type="SAM" id="MobiDB-lite"/>
    </source>
</evidence>
<dbReference type="STRING" id="1109443.G4TJG5"/>
<dbReference type="FunFam" id="2.30.30.40:FF:000072">
    <property type="entry name" value="Unconventional Myosin IB"/>
    <property type="match status" value="1"/>
</dbReference>
<dbReference type="eggNOG" id="KOG1843">
    <property type="taxonomic scope" value="Eukaryota"/>
</dbReference>
<evidence type="ECO:0000259" key="4">
    <source>
        <dbReference type="PROSITE" id="PS50002"/>
    </source>
</evidence>
<dbReference type="PANTHER" id="PTHR14167:SF116">
    <property type="entry name" value="CAP, ISOFORM AC"/>
    <property type="match status" value="1"/>
</dbReference>
<evidence type="ECO:0000256" key="2">
    <source>
        <dbReference type="PROSITE-ProRule" id="PRU00192"/>
    </source>
</evidence>
<evidence type="ECO:0000313" key="5">
    <source>
        <dbReference type="EMBL" id="CCA71462.1"/>
    </source>
</evidence>
<keyword evidence="6" id="KW-1185">Reference proteome</keyword>
<gene>
    <name evidence="5" type="ORF">PIIN_05401</name>
</gene>
<comment type="caution">
    <text evidence="5">The sequence shown here is derived from an EMBL/GenBank/DDBJ whole genome shotgun (WGS) entry which is preliminary data.</text>
</comment>
<dbReference type="PRINTS" id="PR00499">
    <property type="entry name" value="P67PHOX"/>
</dbReference>
<feature type="compositionally biased region" description="Polar residues" evidence="3">
    <location>
        <begin position="73"/>
        <end position="82"/>
    </location>
</feature>
<accession>G4TJG5</accession>
<feature type="region of interest" description="Disordered" evidence="3">
    <location>
        <begin position="58"/>
        <end position="96"/>
    </location>
</feature>
<dbReference type="Pfam" id="PF00018">
    <property type="entry name" value="SH3_1"/>
    <property type="match status" value="1"/>
</dbReference>
<dbReference type="HOGENOM" id="CLU_064552_0_0_1"/>
<dbReference type="InterPro" id="IPR050384">
    <property type="entry name" value="Endophilin_SH3RF"/>
</dbReference>
<dbReference type="PANTHER" id="PTHR14167">
    <property type="entry name" value="SH3 DOMAIN-CONTAINING"/>
    <property type="match status" value="1"/>
</dbReference>
<name>G4TJG5_SERID</name>
<dbReference type="Proteomes" id="UP000007148">
    <property type="component" value="Unassembled WGS sequence"/>
</dbReference>
<dbReference type="AlphaFoldDB" id="G4TJG5"/>
<dbReference type="OMA" id="KENNEDW"/>
<reference evidence="5 6" key="1">
    <citation type="journal article" date="2011" name="PLoS Pathog.">
        <title>Endophytic Life Strategies Decoded by Genome and Transcriptome Analyses of the Mutualistic Root Symbiont Piriformospora indica.</title>
        <authorList>
            <person name="Zuccaro A."/>
            <person name="Lahrmann U."/>
            <person name="Guldener U."/>
            <person name="Langen G."/>
            <person name="Pfiffi S."/>
            <person name="Biedenkopf D."/>
            <person name="Wong P."/>
            <person name="Samans B."/>
            <person name="Grimm C."/>
            <person name="Basiewicz M."/>
            <person name="Murat C."/>
            <person name="Martin F."/>
            <person name="Kogel K.H."/>
        </authorList>
    </citation>
    <scope>NUCLEOTIDE SEQUENCE [LARGE SCALE GENOMIC DNA]</scope>
    <source>
        <strain evidence="5 6">DSM 11827</strain>
    </source>
</reference>
<organism evidence="5 6">
    <name type="scientific">Serendipita indica (strain DSM 11827)</name>
    <name type="common">Root endophyte fungus</name>
    <name type="synonym">Piriformospora indica</name>
    <dbReference type="NCBI Taxonomy" id="1109443"/>
    <lineage>
        <taxon>Eukaryota</taxon>
        <taxon>Fungi</taxon>
        <taxon>Dikarya</taxon>
        <taxon>Basidiomycota</taxon>
        <taxon>Agaricomycotina</taxon>
        <taxon>Agaricomycetes</taxon>
        <taxon>Sebacinales</taxon>
        <taxon>Serendipitaceae</taxon>
        <taxon>Serendipita</taxon>
    </lineage>
</organism>
<sequence length="256" mass="28129">MDGSLLTHFLQRVNKDIERIESLIQVVHNDVNFLLEANQIHADDAALILSKVPASVSASQQQPVGRHGPLSRSRVSLESNDSAPLGDLNSADSLAPPSYSYPSMENVINNVPRSQPKRQARALWDYNLDGEEPEDLAFEKGAIIEVIKENNEDWWTGKCNGRTGIFPSNYCEVLQYPLPSWSQVPPATATKPRPIPETAPKYVPYKHASPPDHGSRPTAQDDDLKKHKYSHSKNTSTGTGLGYGAGAPNPVVRAIF</sequence>
<proteinExistence type="predicted"/>
<dbReference type="InterPro" id="IPR001452">
    <property type="entry name" value="SH3_domain"/>
</dbReference>
<evidence type="ECO:0000256" key="1">
    <source>
        <dbReference type="ARBA" id="ARBA00022443"/>
    </source>
</evidence>
<dbReference type="SUPFAM" id="SSF50044">
    <property type="entry name" value="SH3-domain"/>
    <property type="match status" value="1"/>
</dbReference>
<dbReference type="SMART" id="SM00326">
    <property type="entry name" value="SH3"/>
    <property type="match status" value="1"/>
</dbReference>
<dbReference type="InParanoid" id="G4TJG5"/>
<dbReference type="InterPro" id="IPR036028">
    <property type="entry name" value="SH3-like_dom_sf"/>
</dbReference>
<feature type="region of interest" description="Disordered" evidence="3">
    <location>
        <begin position="184"/>
        <end position="248"/>
    </location>
</feature>
<dbReference type="OrthoDB" id="5983572at2759"/>
<protein>
    <recommendedName>
        <fullName evidence="4">SH3 domain-containing protein</fullName>
    </recommendedName>
</protein>
<dbReference type="Gene3D" id="2.30.30.40">
    <property type="entry name" value="SH3 Domains"/>
    <property type="match status" value="1"/>
</dbReference>
<feature type="domain" description="SH3" evidence="4">
    <location>
        <begin position="115"/>
        <end position="176"/>
    </location>
</feature>
<dbReference type="PROSITE" id="PS50002">
    <property type="entry name" value="SH3"/>
    <property type="match status" value="1"/>
</dbReference>
<keyword evidence="1 2" id="KW-0728">SH3 domain</keyword>
<dbReference type="EMBL" id="CAFZ01000120">
    <property type="protein sequence ID" value="CCA71462.1"/>
    <property type="molecule type" value="Genomic_DNA"/>
</dbReference>
<evidence type="ECO:0000313" key="6">
    <source>
        <dbReference type="Proteomes" id="UP000007148"/>
    </source>
</evidence>
<dbReference type="PRINTS" id="PR00452">
    <property type="entry name" value="SH3DOMAIN"/>
</dbReference>